<feature type="region of interest" description="Disordered" evidence="1">
    <location>
        <begin position="123"/>
        <end position="159"/>
    </location>
</feature>
<feature type="compositionally biased region" description="Low complexity" evidence="1">
    <location>
        <begin position="130"/>
        <end position="159"/>
    </location>
</feature>
<evidence type="ECO:0008006" key="5">
    <source>
        <dbReference type="Google" id="ProtNLM"/>
    </source>
</evidence>
<feature type="transmembrane region" description="Helical" evidence="2">
    <location>
        <begin position="165"/>
        <end position="184"/>
    </location>
</feature>
<protein>
    <recommendedName>
        <fullName evidence="5">PGF-CTERM protein</fullName>
    </recommendedName>
</protein>
<evidence type="ECO:0000256" key="2">
    <source>
        <dbReference type="SAM" id="Phobius"/>
    </source>
</evidence>
<keyword evidence="4" id="KW-1185">Reference proteome</keyword>
<keyword evidence="2" id="KW-1133">Transmembrane helix</keyword>
<evidence type="ECO:0000313" key="3">
    <source>
        <dbReference type="EMBL" id="UVE49289.1"/>
    </source>
</evidence>
<keyword evidence="2" id="KW-0812">Transmembrane</keyword>
<accession>A0ABY5RAB2</accession>
<dbReference type="RefSeq" id="WP_258301875.1">
    <property type="nucleotide sequence ID" value="NZ_CP078063.1"/>
</dbReference>
<dbReference type="GeneID" id="74529268"/>
<reference evidence="3" key="1">
    <citation type="submission" date="2021-07" db="EMBL/GenBank/DDBJ databases">
        <title>Studies on halocins as antimicrobial molecules from haloarchaea.</title>
        <authorList>
            <person name="Kumar S."/>
            <person name="Khare S.K."/>
        </authorList>
    </citation>
    <scope>NUCLEOTIDE SEQUENCE</scope>
    <source>
        <strain evidence="3">NCIM 5678</strain>
    </source>
</reference>
<evidence type="ECO:0000313" key="4">
    <source>
        <dbReference type="Proteomes" id="UP001058330"/>
    </source>
</evidence>
<dbReference type="EMBL" id="CP078063">
    <property type="protein sequence ID" value="UVE49289.1"/>
    <property type="molecule type" value="Genomic_DNA"/>
</dbReference>
<name>A0ABY5RAB2_HALLR</name>
<dbReference type="Proteomes" id="UP001058330">
    <property type="component" value="Chromosome"/>
</dbReference>
<keyword evidence="2" id="KW-0472">Membrane</keyword>
<proteinExistence type="predicted"/>
<dbReference type="NCBIfam" id="NF045517">
    <property type="entry name" value="halo_surf_dom"/>
    <property type="match status" value="1"/>
</dbReference>
<sequence length="189" mass="19862">MHPLRQFTVVFVLLFLVTAGAATAANGTVIEYSGDELVLDAAADQQIHGTTPFEEGTVVGIRVKSIGDTHPFLVSKAIRVGENGTFVVSFDLDELAPLRGGPVEVSIRHNESEIHAIEGVLVTNNMPDGSTLSPPTTSTDRPSTEPSTETTITTTTRTSSSGFEIPGFGVLAAVGSILALAVTIRTTRD</sequence>
<gene>
    <name evidence="3" type="ORF">KU306_10165</name>
</gene>
<organism evidence="3 4">
    <name type="scientific">Haloferax larsenii</name>
    <dbReference type="NCBI Taxonomy" id="302484"/>
    <lineage>
        <taxon>Archaea</taxon>
        <taxon>Methanobacteriati</taxon>
        <taxon>Methanobacteriota</taxon>
        <taxon>Stenosarchaea group</taxon>
        <taxon>Halobacteria</taxon>
        <taxon>Halobacteriales</taxon>
        <taxon>Haloferacaceae</taxon>
        <taxon>Haloferax</taxon>
    </lineage>
</organism>
<evidence type="ECO:0000256" key="1">
    <source>
        <dbReference type="SAM" id="MobiDB-lite"/>
    </source>
</evidence>